<gene>
    <name evidence="1" type="ORF">DIS07_14750</name>
</gene>
<organism evidence="1 2">
    <name type="scientific">Polaribacter aquimarinus</name>
    <dbReference type="NCBI Taxonomy" id="2100726"/>
    <lineage>
        <taxon>Bacteria</taxon>
        <taxon>Pseudomonadati</taxon>
        <taxon>Bacteroidota</taxon>
        <taxon>Flavobacteriia</taxon>
        <taxon>Flavobacteriales</taxon>
        <taxon>Flavobacteriaceae</taxon>
    </lineage>
</organism>
<evidence type="ECO:0000313" key="2">
    <source>
        <dbReference type="Proteomes" id="UP000245670"/>
    </source>
</evidence>
<proteinExistence type="predicted"/>
<accession>A0A2U2J6U9</accession>
<dbReference type="AlphaFoldDB" id="A0A2U2J6U9"/>
<protein>
    <submittedName>
        <fullName evidence="1">Uncharacterized protein</fullName>
    </submittedName>
</protein>
<dbReference type="EMBL" id="QFFG01000008">
    <property type="protein sequence ID" value="PWG04047.1"/>
    <property type="molecule type" value="Genomic_DNA"/>
</dbReference>
<dbReference type="PROSITE" id="PS51257">
    <property type="entry name" value="PROKAR_LIPOPROTEIN"/>
    <property type="match status" value="1"/>
</dbReference>
<dbReference type="Proteomes" id="UP000245670">
    <property type="component" value="Unassembled WGS sequence"/>
</dbReference>
<evidence type="ECO:0000313" key="1">
    <source>
        <dbReference type="EMBL" id="PWG04047.1"/>
    </source>
</evidence>
<reference evidence="1 2" key="1">
    <citation type="submission" date="2018-05" db="EMBL/GenBank/DDBJ databases">
        <title>Polaribacter aquimarinus sp. nov., isolated from sediment in a sediment of sea.</title>
        <authorList>
            <person name="Lu D."/>
        </authorList>
    </citation>
    <scope>NUCLEOTIDE SEQUENCE [LARGE SCALE GENOMIC DNA]</scope>
    <source>
        <strain evidence="1 2">ZY113</strain>
    </source>
</reference>
<keyword evidence="2" id="KW-1185">Reference proteome</keyword>
<comment type="caution">
    <text evidence="1">The sequence shown here is derived from an EMBL/GenBank/DDBJ whole genome shotgun (WGS) entry which is preliminary data.</text>
</comment>
<name>A0A2U2J6U9_9FLAO</name>
<sequence>MKKTTLIFLTFLIFYSCQKEESKSDFIGNWSATSDTNFDINITFSNDSILIENPVVYYDRNYSTRWKVIGKKIELEEAIWDYKLNLEKDSLLIKHQTDSVYDLSLKRIKNNYGFLENKLGFELRLPKTNEEIIKVENKELFYNIYIGKENKSIIIRTDNNLKSINQIINKRSFLKISKTESNNKKLEKGFKIDTLTIALLSDKSINNNELDSIKSILKDYQIKRFFRIYNNEEYTKKDWKAEINWLGKYEN</sequence>